<name>A0A8M1H6A4_BETSP</name>
<keyword evidence="6 9" id="KW-0472">Membrane</keyword>
<dbReference type="InterPro" id="IPR016201">
    <property type="entry name" value="PSI"/>
</dbReference>
<keyword evidence="7" id="KW-0325">Glycoprotein</keyword>
<accession>A0A8M1H6A4</accession>
<evidence type="ECO:0000256" key="4">
    <source>
        <dbReference type="ARBA" id="ARBA00022729"/>
    </source>
</evidence>
<keyword evidence="4" id="KW-0732">Signal</keyword>
<feature type="region of interest" description="Disordered" evidence="8">
    <location>
        <begin position="32"/>
        <end position="74"/>
    </location>
</feature>
<keyword evidence="5 9" id="KW-1133">Transmembrane helix</keyword>
<evidence type="ECO:0000256" key="3">
    <source>
        <dbReference type="ARBA" id="ARBA00022692"/>
    </source>
</evidence>
<evidence type="ECO:0000256" key="6">
    <source>
        <dbReference type="ARBA" id="ARBA00023136"/>
    </source>
</evidence>
<organism evidence="11 12">
    <name type="scientific">Betta splendens</name>
    <name type="common">Siamese fighting fish</name>
    <dbReference type="NCBI Taxonomy" id="158456"/>
    <lineage>
        <taxon>Eukaryota</taxon>
        <taxon>Metazoa</taxon>
        <taxon>Chordata</taxon>
        <taxon>Craniata</taxon>
        <taxon>Vertebrata</taxon>
        <taxon>Euteleostomi</taxon>
        <taxon>Actinopterygii</taxon>
        <taxon>Neopterygii</taxon>
        <taxon>Teleostei</taxon>
        <taxon>Neoteleostei</taxon>
        <taxon>Acanthomorphata</taxon>
        <taxon>Anabantaria</taxon>
        <taxon>Anabantiformes</taxon>
        <taxon>Anabantoidei</taxon>
        <taxon>Osphronemidae</taxon>
        <taxon>Betta</taxon>
    </lineage>
</organism>
<dbReference type="CTD" id="559852"/>
<evidence type="ECO:0000313" key="12">
    <source>
        <dbReference type="RefSeq" id="XP_040923961.1"/>
    </source>
</evidence>
<reference evidence="12" key="1">
    <citation type="submission" date="2025-08" db="UniProtKB">
        <authorList>
            <consortium name="RefSeq"/>
        </authorList>
    </citation>
    <scope>IDENTIFICATION</scope>
</reference>
<dbReference type="Pfam" id="PF01437">
    <property type="entry name" value="PSI"/>
    <property type="match status" value="1"/>
</dbReference>
<evidence type="ECO:0000256" key="7">
    <source>
        <dbReference type="ARBA" id="ARBA00023180"/>
    </source>
</evidence>
<dbReference type="Proteomes" id="UP000515150">
    <property type="component" value="Chromosome 17"/>
</dbReference>
<dbReference type="AlphaFoldDB" id="A0A8M1H6A4"/>
<feature type="compositionally biased region" description="Low complexity" evidence="8">
    <location>
        <begin position="420"/>
        <end position="431"/>
    </location>
</feature>
<dbReference type="PANTHER" id="PTHR13055">
    <property type="entry name" value="TUMOR ENDOTHELIAL MARKER 7 RELATED"/>
    <property type="match status" value="1"/>
</dbReference>
<feature type="compositionally biased region" description="Polar residues" evidence="8">
    <location>
        <begin position="383"/>
        <end position="415"/>
    </location>
</feature>
<dbReference type="RefSeq" id="XP_040923961.1">
    <property type="nucleotide sequence ID" value="XM_041068027.2"/>
</dbReference>
<evidence type="ECO:0000256" key="8">
    <source>
        <dbReference type="SAM" id="MobiDB-lite"/>
    </source>
</evidence>
<evidence type="ECO:0000256" key="2">
    <source>
        <dbReference type="ARBA" id="ARBA00010297"/>
    </source>
</evidence>
<evidence type="ECO:0000256" key="5">
    <source>
        <dbReference type="ARBA" id="ARBA00022989"/>
    </source>
</evidence>
<feature type="domain" description="PSI" evidence="10">
    <location>
        <begin position="320"/>
        <end position="365"/>
    </location>
</feature>
<evidence type="ECO:0000256" key="9">
    <source>
        <dbReference type="SAM" id="Phobius"/>
    </source>
</evidence>
<keyword evidence="11" id="KW-1185">Reference proteome</keyword>
<feature type="region of interest" description="Disordered" evidence="8">
    <location>
        <begin position="382"/>
        <end position="431"/>
    </location>
</feature>
<gene>
    <name evidence="12" type="primary">plxdc2a</name>
</gene>
<dbReference type="SMART" id="SM00423">
    <property type="entry name" value="PSI"/>
    <property type="match status" value="1"/>
</dbReference>
<dbReference type="GeneID" id="114844075"/>
<dbReference type="GO" id="GO:0016020">
    <property type="term" value="C:membrane"/>
    <property type="evidence" value="ECO:0007669"/>
    <property type="project" value="UniProtKB-SubCell"/>
</dbReference>
<evidence type="ECO:0000256" key="1">
    <source>
        <dbReference type="ARBA" id="ARBA00004479"/>
    </source>
</evidence>
<comment type="similarity">
    <text evidence="2">Belongs to the plexin family.</text>
</comment>
<protein>
    <submittedName>
        <fullName evidence="12">Plexin domain-containing protein 2 isoform X1</fullName>
    </submittedName>
</protein>
<comment type="subcellular location">
    <subcellularLocation>
        <location evidence="1">Membrane</location>
        <topology evidence="1">Single-pass type I membrane protein</topology>
    </subcellularLocation>
</comment>
<feature type="transmembrane region" description="Helical" evidence="9">
    <location>
        <begin position="441"/>
        <end position="465"/>
    </location>
</feature>
<keyword evidence="3 9" id="KW-0812">Transmembrane</keyword>
<proteinExistence type="inferred from homology"/>
<evidence type="ECO:0000313" key="11">
    <source>
        <dbReference type="Proteomes" id="UP000515150"/>
    </source>
</evidence>
<sequence>MWGTARLVTELLVVFNFQMSFTKMKSVHGLDLTNTREGRTNPNAANEQPQDKRWASRPTEGLPHQTPGIRGRYRGQHLPQDAAPDLLMKKHNNPTQIVDVGHAYYTSKIHGPGDGAARELWVDPDQWEAHGVLSGAHRRAERLNLSFDFPFYGHVLKEITVTTGGFLYTGDVMHRMLTATQYIAPLMANFDPSLSRNSTVFYWDNGTALVVQWDRVHLQDSVGLGAFTFQAVLHSSGHIVFAYKQRILAALSSQIPVAVDDIRSENHPVKVGLSDAFVVLHAIEQIPNVRRTTIYEYHKVDILKSRISSSTAVELLPLPTCLQFSSCGPCVSSQIGFNCSWCSRLQRCSSGFDRYRQDWVDHGCPEERRDHRCLLGKDLTSPAPVTSVPQRSPSVTSAPVRNAPSPTSASGQRGTDGTVPGPAAGSKPAAAEAQSDERLQLGLLVGVVVTLAALAAAVLLSLYMYTHPTSSASLFCMERRPTHWPIMKFRRGSGCPSYAEVEAPGQDKDAAPVIDPEQSFIMSSRRESEQKEGFIIPDQRERFLGPESC</sequence>
<evidence type="ECO:0000259" key="10">
    <source>
        <dbReference type="SMART" id="SM00423"/>
    </source>
</evidence>
<dbReference type="PANTHER" id="PTHR13055:SF11">
    <property type="entry name" value="PLEXIN DOMAIN-CONTAINING PROTEIN 2"/>
    <property type="match status" value="1"/>
</dbReference>
<dbReference type="InterPro" id="IPR002165">
    <property type="entry name" value="Plexin_repeat"/>
</dbReference>
<dbReference type="OrthoDB" id="6285106at2759"/>
<dbReference type="InterPro" id="IPR031152">
    <property type="entry name" value="PLXDC"/>
</dbReference>